<dbReference type="InterPro" id="IPR004046">
    <property type="entry name" value="GST_C"/>
</dbReference>
<evidence type="ECO:0000313" key="6">
    <source>
        <dbReference type="Proteomes" id="UP001556367"/>
    </source>
</evidence>
<dbReference type="SFLD" id="SFLDS00019">
    <property type="entry name" value="Glutathione_Transferase_(cytos"/>
    <property type="match status" value="1"/>
</dbReference>
<dbReference type="SFLD" id="SFLDG00358">
    <property type="entry name" value="Main_(cytGST)"/>
    <property type="match status" value="1"/>
</dbReference>
<dbReference type="EMBL" id="JASNQZ010000012">
    <property type="protein sequence ID" value="KAL0949760.1"/>
    <property type="molecule type" value="Genomic_DNA"/>
</dbReference>
<dbReference type="CDD" id="cd03048">
    <property type="entry name" value="GST_N_Ure2p_like"/>
    <property type="match status" value="1"/>
</dbReference>
<dbReference type="SFLD" id="SFLDG01151">
    <property type="entry name" value="Main.2:_Nu-like"/>
    <property type="match status" value="1"/>
</dbReference>
<dbReference type="SUPFAM" id="SSF47616">
    <property type="entry name" value="GST C-terminal domain-like"/>
    <property type="match status" value="1"/>
</dbReference>
<dbReference type="PANTHER" id="PTHR44051">
    <property type="entry name" value="GLUTATHIONE S-TRANSFERASE-RELATED"/>
    <property type="match status" value="1"/>
</dbReference>
<keyword evidence="6" id="KW-1185">Reference proteome</keyword>
<evidence type="ECO:0000256" key="2">
    <source>
        <dbReference type="RuleBase" id="RU003494"/>
    </source>
</evidence>
<dbReference type="PROSITE" id="PS50404">
    <property type="entry name" value="GST_NTER"/>
    <property type="match status" value="1"/>
</dbReference>
<dbReference type="InterPro" id="IPR036249">
    <property type="entry name" value="Thioredoxin-like_sf"/>
</dbReference>
<evidence type="ECO:0008006" key="7">
    <source>
        <dbReference type="Google" id="ProtNLM"/>
    </source>
</evidence>
<dbReference type="Gene3D" id="3.40.30.10">
    <property type="entry name" value="Glutaredoxin"/>
    <property type="match status" value="1"/>
</dbReference>
<name>A0ABR3J296_9AGAR</name>
<evidence type="ECO:0000313" key="5">
    <source>
        <dbReference type="EMBL" id="KAL0949760.1"/>
    </source>
</evidence>
<dbReference type="PANTHER" id="PTHR44051:SF8">
    <property type="entry name" value="GLUTATHIONE S-TRANSFERASE GSTA"/>
    <property type="match status" value="1"/>
</dbReference>
<evidence type="ECO:0000259" key="4">
    <source>
        <dbReference type="PROSITE" id="PS50405"/>
    </source>
</evidence>
<dbReference type="Proteomes" id="UP001556367">
    <property type="component" value="Unassembled WGS sequence"/>
</dbReference>
<organism evidence="5 6">
    <name type="scientific">Hohenbuehelia grisea</name>
    <dbReference type="NCBI Taxonomy" id="104357"/>
    <lineage>
        <taxon>Eukaryota</taxon>
        <taxon>Fungi</taxon>
        <taxon>Dikarya</taxon>
        <taxon>Basidiomycota</taxon>
        <taxon>Agaricomycotina</taxon>
        <taxon>Agaricomycetes</taxon>
        <taxon>Agaricomycetidae</taxon>
        <taxon>Agaricales</taxon>
        <taxon>Pleurotineae</taxon>
        <taxon>Pleurotaceae</taxon>
        <taxon>Hohenbuehelia</taxon>
    </lineage>
</organism>
<proteinExistence type="inferred from homology"/>
<comment type="caution">
    <text evidence="5">The sequence shown here is derived from an EMBL/GenBank/DDBJ whole genome shotgun (WGS) entry which is preliminary data.</text>
</comment>
<gene>
    <name evidence="5" type="ORF">HGRIS_009800</name>
</gene>
<comment type="similarity">
    <text evidence="1 2">Belongs to the GST superfamily.</text>
</comment>
<dbReference type="InterPro" id="IPR010987">
    <property type="entry name" value="Glutathione-S-Trfase_C-like"/>
</dbReference>
<dbReference type="InterPro" id="IPR004045">
    <property type="entry name" value="Glutathione_S-Trfase_N"/>
</dbReference>
<protein>
    <recommendedName>
        <fullName evidence="7">Glutathione S-transferase</fullName>
    </recommendedName>
</protein>
<dbReference type="Pfam" id="PF02798">
    <property type="entry name" value="GST_N"/>
    <property type="match status" value="1"/>
</dbReference>
<sequence>MMSARYLSTLYIGVQARSTCTPSFRAATRFIAYPRFLSSSSTSKFWPFDRSKLDMSTQKPLLLYTFPTPNGHKVSVFLEELKAAYGVEYDVEKIDISKNIQKEPWFIKLNPNGRIPVLVDRSRDNFAVFETAAILLYLQQHYDKENKFAFSPEKEPNDWSEMLQWIFFAHGGVGPMQGQANHFGRFAPEKVPYAIKRYLDETKRLYGVLEIRLKDRDWLAGPGKGKYSLADINVIPWVKGHAFAGIESLDEWPAVKAWIERALAKPTFQAGVKVGA</sequence>
<dbReference type="SUPFAM" id="SSF52833">
    <property type="entry name" value="Thioredoxin-like"/>
    <property type="match status" value="1"/>
</dbReference>
<feature type="domain" description="GST C-terminal" evidence="4">
    <location>
        <begin position="155"/>
        <end position="276"/>
    </location>
</feature>
<dbReference type="InterPro" id="IPR036282">
    <property type="entry name" value="Glutathione-S-Trfase_C_sf"/>
</dbReference>
<reference evidence="6" key="1">
    <citation type="submission" date="2024-06" db="EMBL/GenBank/DDBJ databases">
        <title>Multi-omics analyses provide insights into the biosynthesis of the anticancer antibiotic pleurotin in Hohenbuehelia grisea.</title>
        <authorList>
            <person name="Weaver J.A."/>
            <person name="Alberti F."/>
        </authorList>
    </citation>
    <scope>NUCLEOTIDE SEQUENCE [LARGE SCALE GENOMIC DNA]</scope>
    <source>
        <strain evidence="6">T-177</strain>
    </source>
</reference>
<feature type="domain" description="GST N-terminal" evidence="3">
    <location>
        <begin position="58"/>
        <end position="146"/>
    </location>
</feature>
<dbReference type="Pfam" id="PF00043">
    <property type="entry name" value="GST_C"/>
    <property type="match status" value="1"/>
</dbReference>
<evidence type="ECO:0000259" key="3">
    <source>
        <dbReference type="PROSITE" id="PS50404"/>
    </source>
</evidence>
<dbReference type="Gene3D" id="1.20.1050.10">
    <property type="match status" value="1"/>
</dbReference>
<dbReference type="InterPro" id="IPR040079">
    <property type="entry name" value="Glutathione_S-Trfase"/>
</dbReference>
<evidence type="ECO:0000256" key="1">
    <source>
        <dbReference type="ARBA" id="ARBA00007409"/>
    </source>
</evidence>
<accession>A0ABR3J296</accession>
<dbReference type="PROSITE" id="PS50405">
    <property type="entry name" value="GST_CTER"/>
    <property type="match status" value="1"/>
</dbReference>